<sequence length="189" mass="21515">MPSTRAEFLLSKAELHNMSAVFKNIIRDHKLSHKLIPVFNVAPDLELACSRVADFIGERFVGDSGPLAAEMIESALASFKRAKRTGDQHVAFMQGLFEPAKSLYARRYVARRGDKVSVWSPMLEPIPAFEERHQNSELEMVDERCPEHITERTAAFQLASRVLQGEAFRRYFEEYDVAHRYDNSEVVAG</sequence>
<dbReference type="EMBL" id="LR699557">
    <property type="protein sequence ID" value="VVD31247.1"/>
    <property type="molecule type" value="Genomic_DNA"/>
</dbReference>
<geneLocation type="plasmid" evidence="1 2">
    <name>pIII</name>
</geneLocation>
<evidence type="ECO:0000313" key="1">
    <source>
        <dbReference type="EMBL" id="VVD31247.1"/>
    </source>
</evidence>
<keyword evidence="1" id="KW-0614">Plasmid</keyword>
<dbReference type="AlphaFoldDB" id="A0A5Q4ZIH1"/>
<protein>
    <submittedName>
        <fullName evidence="1">Uncharacterized protein</fullName>
    </submittedName>
</protein>
<organism evidence="1 2">
    <name type="scientific">Paraburkholderia dioscoreae</name>
    <dbReference type="NCBI Taxonomy" id="2604047"/>
    <lineage>
        <taxon>Bacteria</taxon>
        <taxon>Pseudomonadati</taxon>
        <taxon>Pseudomonadota</taxon>
        <taxon>Betaproteobacteria</taxon>
        <taxon>Burkholderiales</taxon>
        <taxon>Burkholderiaceae</taxon>
        <taxon>Paraburkholderia</taxon>
    </lineage>
</organism>
<accession>A0A5Q4ZIH1</accession>
<name>A0A5Q4ZIH1_9BURK</name>
<proteinExistence type="predicted"/>
<evidence type="ECO:0000313" key="2">
    <source>
        <dbReference type="Proteomes" id="UP000325811"/>
    </source>
</evidence>
<keyword evidence="2" id="KW-1185">Reference proteome</keyword>
<gene>
    <name evidence="1" type="ORF">PDMSB3_0024</name>
</gene>
<dbReference type="Proteomes" id="UP000325811">
    <property type="component" value="Plasmid pIII"/>
</dbReference>
<dbReference type="KEGG" id="pdio:PDMSB3_0024.4"/>
<reference evidence="1 2" key="1">
    <citation type="submission" date="2019-08" db="EMBL/GenBank/DDBJ databases">
        <authorList>
            <person name="Herpell B J."/>
        </authorList>
    </citation>
    <scope>NUCLEOTIDE SEQUENCE [LARGE SCALE GENOMIC DNA]</scope>
    <source>
        <strain evidence="2">Msb3</strain>
        <plasmid evidence="1 2">pIII</plasmid>
    </source>
</reference>